<dbReference type="SUPFAM" id="SSF49299">
    <property type="entry name" value="PKD domain"/>
    <property type="match status" value="2"/>
</dbReference>
<dbReference type="PANTHER" id="PTHR46182:SF2">
    <property type="entry name" value="FI19480P1"/>
    <property type="match status" value="1"/>
</dbReference>
<dbReference type="InterPro" id="IPR013783">
    <property type="entry name" value="Ig-like_fold"/>
</dbReference>
<dbReference type="SMART" id="SM00089">
    <property type="entry name" value="PKD"/>
    <property type="match status" value="2"/>
</dbReference>
<dbReference type="PROSITE" id="PS50937">
    <property type="entry name" value="HTH_MERR_2"/>
    <property type="match status" value="1"/>
</dbReference>
<reference evidence="1" key="2">
    <citation type="submission" date="2019-09" db="EMBL/GenBank/DDBJ databases">
        <title>Taxonomic note: a critical rebuttal of the proposed division of the genus Arcobacter into six genera, emended descriptions of Arcobacter anaerophilus and the genus Arcobacter, and an assessment of genus-level boundaries for Epsilonproteobacteria using in silico genomic comparator tools.</title>
        <authorList>
            <person name="On S.L.W."/>
            <person name="Miller W.G."/>
            <person name="Biggs P."/>
            <person name="Cornelius A."/>
            <person name="Vandamme P."/>
        </authorList>
    </citation>
    <scope>NUCLEOTIDE SEQUENCE [LARGE SCALE GENOMIC DNA]</scope>
    <source>
        <strain evidence="1">LMG 26638</strain>
    </source>
</reference>
<dbReference type="GO" id="GO:0006355">
    <property type="term" value="P:regulation of DNA-templated transcription"/>
    <property type="evidence" value="ECO:0007669"/>
    <property type="project" value="InterPro"/>
</dbReference>
<organism evidence="1 2">
    <name type="scientific">Malaciobacter pacificus</name>
    <dbReference type="NCBI Taxonomy" id="1080223"/>
    <lineage>
        <taxon>Bacteria</taxon>
        <taxon>Pseudomonadati</taxon>
        <taxon>Campylobacterota</taxon>
        <taxon>Epsilonproteobacteria</taxon>
        <taxon>Campylobacterales</taxon>
        <taxon>Arcobacteraceae</taxon>
        <taxon>Malaciobacter</taxon>
    </lineage>
</organism>
<dbReference type="InterPro" id="IPR011889">
    <property type="entry name" value="Liste_lipo_26"/>
</dbReference>
<dbReference type="KEGG" id="apai:APAC_2344"/>
<dbReference type="PROSITE" id="PS51257">
    <property type="entry name" value="PROKAR_LIPOPROTEIN"/>
    <property type="match status" value="1"/>
</dbReference>
<name>A0A5C2HF00_9BACT</name>
<dbReference type="NCBIfam" id="TIGR02167">
    <property type="entry name" value="Liste_lipo_26"/>
    <property type="match status" value="4"/>
</dbReference>
<dbReference type="InterPro" id="IPR000601">
    <property type="entry name" value="PKD_dom"/>
</dbReference>
<dbReference type="PROSITE" id="PS50093">
    <property type="entry name" value="PKD"/>
    <property type="match status" value="2"/>
</dbReference>
<dbReference type="InterPro" id="IPR005046">
    <property type="entry name" value="DUF285"/>
</dbReference>
<keyword evidence="2" id="KW-1185">Reference proteome</keyword>
<dbReference type="InterPro" id="IPR000551">
    <property type="entry name" value="MerR-type_HTH_dom"/>
</dbReference>
<dbReference type="Gene3D" id="2.60.40.10">
    <property type="entry name" value="Immunoglobulins"/>
    <property type="match status" value="2"/>
</dbReference>
<dbReference type="Pfam" id="PF13205">
    <property type="entry name" value="Big_5"/>
    <property type="match status" value="1"/>
</dbReference>
<dbReference type="AlphaFoldDB" id="A0A5C2HF00"/>
<reference evidence="1" key="1">
    <citation type="submission" date="2019-09" db="EMBL/GenBank/DDBJ databases">
        <title>Complete genome sequencing of four Arcobacter species reveals a diverse suite of mobile elements.</title>
        <authorList>
            <person name="Miller W.G."/>
            <person name="Yee E."/>
            <person name="Bono J.L."/>
        </authorList>
    </citation>
    <scope>NUCLEOTIDE SEQUENCE [LARGE SCALE GENOMIC DNA]</scope>
    <source>
        <strain evidence="1">LMG 26638</strain>
    </source>
</reference>
<dbReference type="RefSeq" id="WP_130234299.1">
    <property type="nucleotide sequence ID" value="NZ_BMEF01000009.1"/>
</dbReference>
<dbReference type="InterPro" id="IPR019825">
    <property type="entry name" value="Lectin_legB_Mn/Ca_BS"/>
</dbReference>
<evidence type="ECO:0000313" key="1">
    <source>
        <dbReference type="EMBL" id="QEP35404.1"/>
    </source>
</evidence>
<dbReference type="CDD" id="cd00146">
    <property type="entry name" value="PKD"/>
    <property type="match status" value="2"/>
</dbReference>
<proteinExistence type="predicted"/>
<gene>
    <name evidence="1" type="ORF">APAC_2344</name>
</gene>
<accession>A0A5C2HF00</accession>
<dbReference type="PANTHER" id="PTHR46182">
    <property type="entry name" value="FI19480P1"/>
    <property type="match status" value="1"/>
</dbReference>
<dbReference type="InterPro" id="IPR022409">
    <property type="entry name" value="PKD/Chitinase_dom"/>
</dbReference>
<dbReference type="InterPro" id="IPR032812">
    <property type="entry name" value="SbsA_Ig"/>
</dbReference>
<dbReference type="Pfam" id="PF22352">
    <property type="entry name" value="K319L-like_PKD"/>
    <property type="match status" value="2"/>
</dbReference>
<dbReference type="GO" id="GO:0031410">
    <property type="term" value="C:cytoplasmic vesicle"/>
    <property type="evidence" value="ECO:0007669"/>
    <property type="project" value="TreeGrafter"/>
</dbReference>
<dbReference type="GO" id="GO:0016020">
    <property type="term" value="C:membrane"/>
    <property type="evidence" value="ECO:0007669"/>
    <property type="project" value="TreeGrafter"/>
</dbReference>
<dbReference type="EMBL" id="CP035928">
    <property type="protein sequence ID" value="QEP35404.1"/>
    <property type="molecule type" value="Genomic_DNA"/>
</dbReference>
<dbReference type="Proteomes" id="UP000322726">
    <property type="component" value="Chromosome"/>
</dbReference>
<evidence type="ECO:0000313" key="2">
    <source>
        <dbReference type="Proteomes" id="UP000322726"/>
    </source>
</evidence>
<dbReference type="GO" id="GO:0003677">
    <property type="term" value="F:DNA binding"/>
    <property type="evidence" value="ECO:0007669"/>
    <property type="project" value="InterPro"/>
</dbReference>
<dbReference type="InterPro" id="IPR035986">
    <property type="entry name" value="PKD_dom_sf"/>
</dbReference>
<dbReference type="InterPro" id="IPR029865">
    <property type="entry name" value="KIAA0319-like"/>
</dbReference>
<dbReference type="Pfam" id="PF03382">
    <property type="entry name" value="DUF285"/>
    <property type="match status" value="1"/>
</dbReference>
<dbReference type="OrthoDB" id="5354002at2"/>
<sequence length="868" mass="92610">MNRFKQLGFSVVVAGMLIGCGGSSSSDTSSSATLIDDFVQGVKVVYSNGSADAYTDANGNFPYTDGSVEFYVGDVKLGTVTAVPVDGKIFLQDIIGVPRTDTSNADVIKLGRFLQSLDSDPSTDAIEIDQTNFDLFEDPNDTQTDLLDSGTVVDTLLGNAGFSGKAIVSEEKARRHIENILEFHGVASTTPATLTFDDQASNISDGDTNVDIEADFELVFNDDIPRQYLTDSYFILTNDSDNSTVAVEFDTEIDSNGNFVVTITPLADLDNSTNYTLTIKNTIKNYAGTDIDLGGTTDKVITFSTEAAANLAPVANAGADQTVTSGTSVTLDASSSSDSDGTIASYSWAEGSTVLSTNSSFSKSDFSVGTHNITLTVTDDDGATSTDDVIVTVNAAANVIPVANAGADQTVTQGSTVTIDGSASSDSDGSIVSYQWMEGSTLLSNNASFTKSDFTVGTHTLALTVTDNNNGVHTDTVTITVNAAPAGGNTGGNTTNNPLIIDIDTTKAPLSYATNNSNTTDTEFSIKNTHIGSILSIDCENDGTQETTSLAYNTIYTCTYPSAGSYQVSIKEEAKNDSNYVGSALSFLDSNNKKETHKIVQVSSWGDIEWSNMQRLFAYANNLTGIASNAGVPNLTRATSLYGLFQYASSFNADLNLWNVSNIERMDFLFSGATSFNGNISSWDVSKVTNLAYTFFNASSFNQDISGWDVSSVQSMSWLFNNASSFNQYIGGWNVSSVLDMGRMFTNATAFNQDIGAWDVSSVTTMESMFQGALAFNQDISRWDVSNVTNMSMMFFGSNNSSSSFNQPIGAWDISSVTNISSMFQNATVFNQDLSNWMNTKNSSLSVNRGMYSWSGMSTANQATFPVD</sequence>
<protein>
    <submittedName>
        <fullName evidence="1">DUF285 domain-containing protein</fullName>
    </submittedName>
</protein>
<dbReference type="PROSITE" id="PS00307">
    <property type="entry name" value="LECTIN_LEGUME_BETA"/>
    <property type="match status" value="1"/>
</dbReference>